<evidence type="ECO:0000313" key="8">
    <source>
        <dbReference type="Proteomes" id="UP000285301"/>
    </source>
</evidence>
<evidence type="ECO:0000256" key="4">
    <source>
        <dbReference type="ARBA" id="ARBA00023242"/>
    </source>
</evidence>
<keyword evidence="2 5" id="KW-0862">Zinc</keyword>
<dbReference type="GO" id="GO:0046872">
    <property type="term" value="F:metal ion binding"/>
    <property type="evidence" value="ECO:0007669"/>
    <property type="project" value="UniProtKB-KW"/>
</dbReference>
<gene>
    <name evidence="7" type="ORF">B4U79_13822</name>
</gene>
<comment type="subcellular location">
    <subcellularLocation>
        <location evidence="5">Nucleus</location>
    </subcellularLocation>
</comment>
<dbReference type="GO" id="GO:0007548">
    <property type="term" value="P:sex differentiation"/>
    <property type="evidence" value="ECO:0007669"/>
    <property type="project" value="TreeGrafter"/>
</dbReference>
<sequence length="316" mass="36211">MFDVRRLQQVASSVKSTAESIRKENCQSIGMKRLLRTPKCARCRNHGVVSCLKGHKKYCRWRDCKCHNCLLVVERQRVMAAQVALRRYQLAKANCGESLPRKAATNLISEEELLEQKRIYQRHLRSLQKKMRNEFIRRQQRNSEIVLENGYYVARILRRRKCFGSEPELEKAPVLPNPQPLSHFYNAERKMLLEEIARKAYSFSKACNQCYISRSSQNMVHNFNAHCYCQEAVRFEMTANALASKCNYISTIALFPPSCQLMSEASNSLHAIASADKFMCNMPLSISSSLRPSIKSTNKKSSSFTVDALLGNSVKP</sequence>
<dbReference type="EMBL" id="NCKU01003272">
    <property type="protein sequence ID" value="RWS07848.1"/>
    <property type="molecule type" value="Genomic_DNA"/>
</dbReference>
<dbReference type="GO" id="GO:0005634">
    <property type="term" value="C:nucleus"/>
    <property type="evidence" value="ECO:0007669"/>
    <property type="project" value="UniProtKB-SubCell"/>
</dbReference>
<dbReference type="FunFam" id="4.10.1040.10:FF:000001">
    <property type="entry name" value="doublesex- and mab-3-related transcription factor 1"/>
    <property type="match status" value="1"/>
</dbReference>
<dbReference type="GO" id="GO:0000981">
    <property type="term" value="F:DNA-binding transcription factor activity, RNA polymerase II-specific"/>
    <property type="evidence" value="ECO:0007669"/>
    <property type="project" value="TreeGrafter"/>
</dbReference>
<dbReference type="OrthoDB" id="6162476at2759"/>
<dbReference type="GO" id="GO:0000978">
    <property type="term" value="F:RNA polymerase II cis-regulatory region sequence-specific DNA binding"/>
    <property type="evidence" value="ECO:0007669"/>
    <property type="project" value="TreeGrafter"/>
</dbReference>
<dbReference type="SUPFAM" id="SSF82927">
    <property type="entry name" value="Cysteine-rich DNA binding domain, (DM domain)"/>
    <property type="match status" value="1"/>
</dbReference>
<evidence type="ECO:0000256" key="2">
    <source>
        <dbReference type="ARBA" id="ARBA00022833"/>
    </source>
</evidence>
<evidence type="ECO:0000256" key="1">
    <source>
        <dbReference type="ARBA" id="ARBA00022723"/>
    </source>
</evidence>
<keyword evidence="1 5" id="KW-0479">Metal-binding</keyword>
<proteinExistence type="predicted"/>
<dbReference type="PANTHER" id="PTHR12322">
    <property type="entry name" value="DOUBLESEX AND MAB-3 RELATED TRANSCRIPTION FACTOR DMRT"/>
    <property type="match status" value="1"/>
</dbReference>
<organism evidence="7 8">
    <name type="scientific">Dinothrombium tinctorium</name>
    <dbReference type="NCBI Taxonomy" id="1965070"/>
    <lineage>
        <taxon>Eukaryota</taxon>
        <taxon>Metazoa</taxon>
        <taxon>Ecdysozoa</taxon>
        <taxon>Arthropoda</taxon>
        <taxon>Chelicerata</taxon>
        <taxon>Arachnida</taxon>
        <taxon>Acari</taxon>
        <taxon>Acariformes</taxon>
        <taxon>Trombidiformes</taxon>
        <taxon>Prostigmata</taxon>
        <taxon>Anystina</taxon>
        <taxon>Parasitengona</taxon>
        <taxon>Trombidioidea</taxon>
        <taxon>Trombidiidae</taxon>
        <taxon>Dinothrombium</taxon>
    </lineage>
</organism>
<dbReference type="InterPro" id="IPR026607">
    <property type="entry name" value="DMRT"/>
</dbReference>
<evidence type="ECO:0000259" key="6">
    <source>
        <dbReference type="PROSITE" id="PS50809"/>
    </source>
</evidence>
<name>A0A3S3NXC9_9ACAR</name>
<dbReference type="InterPro" id="IPR036407">
    <property type="entry name" value="DM_DNA-bd_sf"/>
</dbReference>
<dbReference type="PROSITE" id="PS50809">
    <property type="entry name" value="DM_2"/>
    <property type="match status" value="1"/>
</dbReference>
<dbReference type="AlphaFoldDB" id="A0A3S3NXC9"/>
<dbReference type="Proteomes" id="UP000285301">
    <property type="component" value="Unassembled WGS sequence"/>
</dbReference>
<feature type="domain" description="DM" evidence="6">
    <location>
        <begin position="40"/>
        <end position="87"/>
    </location>
</feature>
<feature type="DNA-binding region" description="DM" evidence="5">
    <location>
        <begin position="40"/>
        <end position="87"/>
    </location>
</feature>
<dbReference type="PROSITE" id="PS40000">
    <property type="entry name" value="DM_1"/>
    <property type="match status" value="1"/>
</dbReference>
<dbReference type="InterPro" id="IPR001275">
    <property type="entry name" value="DM_DNA-bd"/>
</dbReference>
<dbReference type="STRING" id="1965070.A0A3S3NXC9"/>
<accession>A0A3S3NXC9</accession>
<dbReference type="Gene3D" id="4.10.1040.10">
    <property type="entry name" value="DM DNA-binding domain"/>
    <property type="match status" value="1"/>
</dbReference>
<dbReference type="PANTHER" id="PTHR12322:SF53">
    <property type="entry name" value="DOUBLESEX-MAB RELATED 11E"/>
    <property type="match status" value="1"/>
</dbReference>
<evidence type="ECO:0000256" key="5">
    <source>
        <dbReference type="PROSITE-ProRule" id="PRU00070"/>
    </source>
</evidence>
<dbReference type="Pfam" id="PF00751">
    <property type="entry name" value="DM"/>
    <property type="match status" value="1"/>
</dbReference>
<evidence type="ECO:0000313" key="7">
    <source>
        <dbReference type="EMBL" id="RWS07848.1"/>
    </source>
</evidence>
<evidence type="ECO:0000256" key="3">
    <source>
        <dbReference type="ARBA" id="ARBA00023125"/>
    </source>
</evidence>
<comment type="caution">
    <text evidence="7">The sequence shown here is derived from an EMBL/GenBank/DDBJ whole genome shotgun (WGS) entry which is preliminary data.</text>
</comment>
<reference evidence="7 8" key="1">
    <citation type="journal article" date="2018" name="Gigascience">
        <title>Genomes of trombidid mites reveal novel predicted allergens and laterally-transferred genes associated with secondary metabolism.</title>
        <authorList>
            <person name="Dong X."/>
            <person name="Chaisiri K."/>
            <person name="Xia D."/>
            <person name="Armstrong S.D."/>
            <person name="Fang Y."/>
            <person name="Donnelly M.J."/>
            <person name="Kadowaki T."/>
            <person name="McGarry J.W."/>
            <person name="Darby A.C."/>
            <person name="Makepeace B.L."/>
        </authorList>
    </citation>
    <scope>NUCLEOTIDE SEQUENCE [LARGE SCALE GENOMIC DNA]</scope>
    <source>
        <strain evidence="7">UoL-WK</strain>
    </source>
</reference>
<dbReference type="SMART" id="SM00301">
    <property type="entry name" value="DM"/>
    <property type="match status" value="1"/>
</dbReference>
<keyword evidence="8" id="KW-1185">Reference proteome</keyword>
<keyword evidence="4 5" id="KW-0539">Nucleus</keyword>
<protein>
    <recommendedName>
        <fullName evidence="6">DM domain-containing protein</fullName>
    </recommendedName>
</protein>
<keyword evidence="3 5" id="KW-0238">DNA-binding</keyword>